<evidence type="ECO:0000313" key="2">
    <source>
        <dbReference type="EMBL" id="EEU46669.1"/>
    </source>
</evidence>
<dbReference type="OMA" id="CAYFARA"/>
<evidence type="ECO:0000313" key="3">
    <source>
        <dbReference type="Proteomes" id="UP000005206"/>
    </source>
</evidence>
<accession>C7YKS7</accession>
<dbReference type="AlphaFoldDB" id="C7YKS7"/>
<reference evidence="2 3" key="1">
    <citation type="journal article" date="2009" name="PLoS Genet.">
        <title>The genome of Nectria haematococca: contribution of supernumerary chromosomes to gene expansion.</title>
        <authorList>
            <person name="Coleman J.J."/>
            <person name="Rounsley S.D."/>
            <person name="Rodriguez-Carres M."/>
            <person name="Kuo A."/>
            <person name="Wasmann C.C."/>
            <person name="Grimwood J."/>
            <person name="Schmutz J."/>
            <person name="Taga M."/>
            <person name="White G.J."/>
            <person name="Zhou S."/>
            <person name="Schwartz D.C."/>
            <person name="Freitag M."/>
            <person name="Ma L.J."/>
            <person name="Danchin E.G."/>
            <person name="Henrissat B."/>
            <person name="Coutinho P.M."/>
            <person name="Nelson D.R."/>
            <person name="Straney D."/>
            <person name="Napoli C.A."/>
            <person name="Barker B.M."/>
            <person name="Gribskov M."/>
            <person name="Rep M."/>
            <person name="Kroken S."/>
            <person name="Molnar I."/>
            <person name="Rensing C."/>
            <person name="Kennell J.C."/>
            <person name="Zamora J."/>
            <person name="Farman M.L."/>
            <person name="Selker E.U."/>
            <person name="Salamov A."/>
            <person name="Shapiro H."/>
            <person name="Pangilinan J."/>
            <person name="Lindquist E."/>
            <person name="Lamers C."/>
            <person name="Grigoriev I.V."/>
            <person name="Geiser D.M."/>
            <person name="Covert S.F."/>
            <person name="Temporini E."/>
            <person name="Vanetten H.D."/>
        </authorList>
    </citation>
    <scope>NUCLEOTIDE SEQUENCE [LARGE SCALE GENOMIC DNA]</scope>
    <source>
        <strain evidence="3">ATCC MYA-4622 / CBS 123669 / FGSC 9596 / NRRL 45880 / 77-13-4</strain>
    </source>
</reference>
<dbReference type="Proteomes" id="UP000005206">
    <property type="component" value="Chromosome 3"/>
</dbReference>
<dbReference type="GeneID" id="9671376"/>
<organism evidence="2 3">
    <name type="scientific">Fusarium vanettenii (strain ATCC MYA-4622 / CBS 123669 / FGSC 9596 / NRRL 45880 / 77-13-4)</name>
    <name type="common">Fusarium solani subsp. pisi</name>
    <dbReference type="NCBI Taxonomy" id="660122"/>
    <lineage>
        <taxon>Eukaryota</taxon>
        <taxon>Fungi</taxon>
        <taxon>Dikarya</taxon>
        <taxon>Ascomycota</taxon>
        <taxon>Pezizomycotina</taxon>
        <taxon>Sordariomycetes</taxon>
        <taxon>Hypocreomycetidae</taxon>
        <taxon>Hypocreales</taxon>
        <taxon>Nectriaceae</taxon>
        <taxon>Fusarium</taxon>
        <taxon>Fusarium solani species complex</taxon>
        <taxon>Fusarium vanettenii</taxon>
    </lineage>
</organism>
<dbReference type="HOGENOM" id="CLU_716017_0_0_1"/>
<dbReference type="InParanoid" id="C7YKS7"/>
<dbReference type="KEGG" id="nhe:NECHADRAFT_77280"/>
<gene>
    <name evidence="2" type="ORF">NECHADRAFT_77280</name>
</gene>
<feature type="chain" id="PRO_5002986289" description="Apple domain-containing protein" evidence="1">
    <location>
        <begin position="17"/>
        <end position="388"/>
    </location>
</feature>
<dbReference type="RefSeq" id="XP_003052382.1">
    <property type="nucleotide sequence ID" value="XM_003052336.1"/>
</dbReference>
<dbReference type="eggNOG" id="ENOG502T2AB">
    <property type="taxonomic scope" value="Eukaryota"/>
</dbReference>
<dbReference type="OrthoDB" id="5101225at2759"/>
<protein>
    <recommendedName>
        <fullName evidence="4">Apple domain-containing protein</fullName>
    </recommendedName>
</protein>
<keyword evidence="3" id="KW-1185">Reference proteome</keyword>
<feature type="signal peptide" evidence="1">
    <location>
        <begin position="1"/>
        <end position="16"/>
    </location>
</feature>
<evidence type="ECO:0008006" key="4">
    <source>
        <dbReference type="Google" id="ProtNLM"/>
    </source>
</evidence>
<dbReference type="VEuPathDB" id="FungiDB:NECHADRAFT_77280"/>
<evidence type="ECO:0000256" key="1">
    <source>
        <dbReference type="SAM" id="SignalP"/>
    </source>
</evidence>
<keyword evidence="1" id="KW-0732">Signal</keyword>
<name>C7YKS7_FUSV7</name>
<proteinExistence type="predicted"/>
<sequence length="388" mass="41609">MKFQNVVVLFTAVVSATAPPTCKNSAPSYCKYTSNRDANECRRLFAKSYINVATCQLPAKTVTSTRTQCATRVTTKTVAPPPRTTKVYKTITKTGKPTTLPTITVTTTSTKIDTTVLTDSTTTVDLRTTTEFQTNRVRSTRTITSTKIITTTVPFDDQVVCTRKKRALGKSLPTSCSCFLTTTKPAATKTAIVTKNKPAVTHTVYKFGGPRKVISRTITIFRYVAGPTVSAPETTTTSTATVTQTDHTLTTVTDSQITTATEVEEVTDIVVQTNTETATATATKSPCDDAGSWDPIQQEIAGSSIQVTTSKDALGPDAVKSCCQSCYARPNCVFFRVGGNVCEVFSSVPSFSDSCTSPLCPRGFPSLSFYEPDGKDYYLGPCIGTSGA</sequence>
<dbReference type="EMBL" id="GG698897">
    <property type="protein sequence ID" value="EEU46669.1"/>
    <property type="molecule type" value="Genomic_DNA"/>
</dbReference>